<keyword evidence="2" id="KW-1185">Reference proteome</keyword>
<dbReference type="EMBL" id="JBHUIO010000002">
    <property type="protein sequence ID" value="MFD2168497.1"/>
    <property type="molecule type" value="Genomic_DNA"/>
</dbReference>
<evidence type="ECO:0008006" key="3">
    <source>
        <dbReference type="Google" id="ProtNLM"/>
    </source>
</evidence>
<protein>
    <recommendedName>
        <fullName evidence="3">Transposase</fullName>
    </recommendedName>
</protein>
<reference evidence="2" key="1">
    <citation type="journal article" date="2019" name="Int. J. Syst. Evol. Microbiol.">
        <title>The Global Catalogue of Microorganisms (GCM) 10K type strain sequencing project: providing services to taxonomists for standard genome sequencing and annotation.</title>
        <authorList>
            <consortium name="The Broad Institute Genomics Platform"/>
            <consortium name="The Broad Institute Genome Sequencing Center for Infectious Disease"/>
            <person name="Wu L."/>
            <person name="Ma J."/>
        </authorList>
    </citation>
    <scope>NUCLEOTIDE SEQUENCE [LARGE SCALE GENOMIC DNA]</scope>
    <source>
        <strain evidence="2">CGMCC 1.13574</strain>
    </source>
</reference>
<comment type="caution">
    <text evidence="1">The sequence shown here is derived from an EMBL/GenBank/DDBJ whole genome shotgun (WGS) entry which is preliminary data.</text>
</comment>
<proteinExistence type="predicted"/>
<accession>A0ABW4ZRD5</accession>
<name>A0ABW4ZRD5_9BACL</name>
<sequence length="50" mass="5765">MAKARYSDEQKAEAIRIAQESTAVEAERITVIKAMTIRSWLSRLVQQDDR</sequence>
<evidence type="ECO:0000313" key="1">
    <source>
        <dbReference type="EMBL" id="MFD2168497.1"/>
    </source>
</evidence>
<gene>
    <name evidence="1" type="ORF">ACFSOY_00510</name>
</gene>
<dbReference type="Proteomes" id="UP001597343">
    <property type="component" value="Unassembled WGS sequence"/>
</dbReference>
<evidence type="ECO:0000313" key="2">
    <source>
        <dbReference type="Proteomes" id="UP001597343"/>
    </source>
</evidence>
<dbReference type="RefSeq" id="WP_386043261.1">
    <property type="nucleotide sequence ID" value="NZ_JBHUIO010000002.1"/>
</dbReference>
<organism evidence="1 2">
    <name type="scientific">Tumebacillus lipolyticus</name>
    <dbReference type="NCBI Taxonomy" id="1280370"/>
    <lineage>
        <taxon>Bacteria</taxon>
        <taxon>Bacillati</taxon>
        <taxon>Bacillota</taxon>
        <taxon>Bacilli</taxon>
        <taxon>Bacillales</taxon>
        <taxon>Alicyclobacillaceae</taxon>
        <taxon>Tumebacillus</taxon>
    </lineage>
</organism>